<evidence type="ECO:0000313" key="3">
    <source>
        <dbReference type="Proteomes" id="UP000191116"/>
    </source>
</evidence>
<sequence>MSSNRRTQNQLATLTKKLSKLQAMSKSTRDGASKARYTADIEKIEIELSKLKATEE</sequence>
<accession>A0A1T4RAV1</accession>
<feature type="coiled-coil region" evidence="1">
    <location>
        <begin position="4"/>
        <end position="54"/>
    </location>
</feature>
<name>A0A1T4RAV1_9GAMM</name>
<reference evidence="2 3" key="1">
    <citation type="submission" date="2017-02" db="EMBL/GenBank/DDBJ databases">
        <authorList>
            <person name="Peterson S.W."/>
        </authorList>
    </citation>
    <scope>NUCLEOTIDE SEQUENCE [LARGE SCALE GENOMIC DNA]</scope>
    <source>
        <strain evidence="2 3">CECT 9189</strain>
    </source>
</reference>
<organism evidence="2 3">
    <name type="scientific">Photobacterium toruni</name>
    <dbReference type="NCBI Taxonomy" id="1935446"/>
    <lineage>
        <taxon>Bacteria</taxon>
        <taxon>Pseudomonadati</taxon>
        <taxon>Pseudomonadota</taxon>
        <taxon>Gammaproteobacteria</taxon>
        <taxon>Vibrionales</taxon>
        <taxon>Vibrionaceae</taxon>
        <taxon>Photobacterium</taxon>
    </lineage>
</organism>
<gene>
    <name evidence="2" type="ORF">CZ814_01250</name>
</gene>
<evidence type="ECO:0000256" key="1">
    <source>
        <dbReference type="SAM" id="Coils"/>
    </source>
</evidence>
<protein>
    <submittedName>
        <fullName evidence="2">Uncharacterized protein</fullName>
    </submittedName>
</protein>
<proteinExistence type="predicted"/>
<dbReference type="EMBL" id="FUWP01000004">
    <property type="protein sequence ID" value="SKA13039.1"/>
    <property type="molecule type" value="Genomic_DNA"/>
</dbReference>
<keyword evidence="1" id="KW-0175">Coiled coil</keyword>
<dbReference type="AlphaFoldDB" id="A0A1T4RAV1"/>
<evidence type="ECO:0000313" key="2">
    <source>
        <dbReference type="EMBL" id="SKA13039.1"/>
    </source>
</evidence>
<dbReference type="Proteomes" id="UP000191116">
    <property type="component" value="Unassembled WGS sequence"/>
</dbReference>